<dbReference type="Pfam" id="PF00041">
    <property type="entry name" value="fn3"/>
    <property type="match status" value="1"/>
</dbReference>
<feature type="compositionally biased region" description="Low complexity" evidence="2">
    <location>
        <begin position="797"/>
        <end position="808"/>
    </location>
</feature>
<dbReference type="PANTHER" id="PTHR46708">
    <property type="entry name" value="TENASCIN"/>
    <property type="match status" value="1"/>
</dbReference>
<dbReference type="AlphaFoldDB" id="A0A3B4VMB0"/>
<keyword evidence="3" id="KW-0472">Membrane</keyword>
<feature type="chain" id="PRO_5017407696" evidence="4">
    <location>
        <begin position="21"/>
        <end position="884"/>
    </location>
</feature>
<dbReference type="GeneTree" id="ENSGT00940000155776"/>
<reference evidence="6" key="2">
    <citation type="submission" date="2025-09" db="UniProtKB">
        <authorList>
            <consortium name="Ensembl"/>
        </authorList>
    </citation>
    <scope>IDENTIFICATION</scope>
</reference>
<organism evidence="6 7">
    <name type="scientific">Seriola dumerili</name>
    <name type="common">Greater amberjack</name>
    <name type="synonym">Caranx dumerili</name>
    <dbReference type="NCBI Taxonomy" id="41447"/>
    <lineage>
        <taxon>Eukaryota</taxon>
        <taxon>Metazoa</taxon>
        <taxon>Chordata</taxon>
        <taxon>Craniata</taxon>
        <taxon>Vertebrata</taxon>
        <taxon>Euteleostomi</taxon>
        <taxon>Actinopterygii</taxon>
        <taxon>Neopterygii</taxon>
        <taxon>Teleostei</taxon>
        <taxon>Neoteleostei</taxon>
        <taxon>Acanthomorphata</taxon>
        <taxon>Carangaria</taxon>
        <taxon>Carangiformes</taxon>
        <taxon>Carangidae</taxon>
        <taxon>Seriola</taxon>
    </lineage>
</organism>
<sequence>QTMSSLLFCCCFIHPDIVLHFVSVWQLPVPSISNLQANRGKQSLVVSWLVNHSGIVGEINEIQISRTESHIIIYNVNSHEHTWTWTSDLPLECVDHSVRIRYFYNQTAPSPWSKWVTNCGCEAKDKTRMFPFQRVLREGTSAMFCCVPPRGVNITSIAFKKSQYPLISIGARVKAISVENLTIPTTDINALLLSCGDTTGEEYSVWNYVSFPAQKPRNLSCATSQLTTVTCTWDPGRYRHPHDHNNQTRTLHIENSDQAPVNCEPSSCTFAAIPNLEQYNIRVVVKDQLGEETESHSFNISDRVVPVAEWDRVSPGVADTTVSWIIQGNLTGLNLICQVSVDPGSTTEVSLTWFKSNIHNLNCNSASGRCKFKLEDLLPNTLYSTKVRCSVNGRLWGKWTHALPFKTCPFVTLNLWRRLKQTSEIYSRQVTLLWTLNAPGSATTETVQRYTVQWTQDGQNRTERKDGAQTQAEVLIGPGQCDFTVQAVLHTCPPINAHITIPKLDDRGEEHIERLSSSPAGGFNLSWPELNTATCAYTVEWCNQGNAVPCTLRWIKMQKGNHTLLLPASNFKAGRRYTFNIYGCTENGHRLLEVQTGYSQELRNVVKPVQSTPSSVTLEWHYNEDDPAHPAFITGYLVTVQEVGSNTRPDMLVEDPRKKSVIIEDLKQGHEYRFSVSALTKVGPGIPGMIPFRTRTNYSAHLAKILTPILLLLGCTILLWPQRKMLKRGLKDIFVYPAGMNIKSFEIDGFLHEAGERVQSHKVEECISCDIEILNTRPLLTEATTLRDPEPLNTLCSPGSQSSPSSLSEPHKGYCPQSAELLSERPAPQQITCITNKSYFHTTVEDFSEPQEVTNSEIKSTSEPSDCLQESCSVVSGYISNDTS</sequence>
<evidence type="ECO:0000313" key="7">
    <source>
        <dbReference type="Proteomes" id="UP000261420"/>
    </source>
</evidence>
<evidence type="ECO:0000256" key="3">
    <source>
        <dbReference type="SAM" id="Phobius"/>
    </source>
</evidence>
<keyword evidence="3" id="KW-1133">Transmembrane helix</keyword>
<proteinExistence type="predicted"/>
<dbReference type="InterPro" id="IPR013783">
    <property type="entry name" value="Ig-like_fold"/>
</dbReference>
<protein>
    <submittedName>
        <fullName evidence="6">Leukemia inhibitory factor receptor-like</fullName>
    </submittedName>
</protein>
<dbReference type="STRING" id="41447.ENSSDUP00000031684"/>
<dbReference type="CDD" id="cd00063">
    <property type="entry name" value="FN3"/>
    <property type="match status" value="1"/>
</dbReference>
<dbReference type="InterPro" id="IPR036116">
    <property type="entry name" value="FN3_sf"/>
</dbReference>
<name>A0A3B4VMB0_SERDU</name>
<dbReference type="Gene3D" id="2.60.40.10">
    <property type="entry name" value="Immunoglobulins"/>
    <property type="match status" value="6"/>
</dbReference>
<feature type="region of interest" description="Disordered" evidence="2">
    <location>
        <begin position="790"/>
        <end position="813"/>
    </location>
</feature>
<feature type="domain" description="Fibronectin type-III" evidence="5">
    <location>
        <begin position="601"/>
        <end position="699"/>
    </location>
</feature>
<evidence type="ECO:0000256" key="4">
    <source>
        <dbReference type="SAM" id="SignalP"/>
    </source>
</evidence>
<dbReference type="InterPro" id="IPR003961">
    <property type="entry name" value="FN3_dom"/>
</dbReference>
<dbReference type="OMA" id="FNIYGCT"/>
<dbReference type="InterPro" id="IPR050991">
    <property type="entry name" value="ECM_Regulatory_Proteins"/>
</dbReference>
<dbReference type="PANTHER" id="PTHR46708:SF2">
    <property type="entry name" value="FIBRONECTIN TYPE-III DOMAIN-CONTAINING PROTEIN"/>
    <property type="match status" value="1"/>
</dbReference>
<dbReference type="Proteomes" id="UP000261420">
    <property type="component" value="Unplaced"/>
</dbReference>
<dbReference type="InterPro" id="IPR040817">
    <property type="entry name" value="LIFR_D2"/>
</dbReference>
<evidence type="ECO:0000256" key="1">
    <source>
        <dbReference type="ARBA" id="ARBA00022737"/>
    </source>
</evidence>
<dbReference type="SUPFAM" id="SSF49265">
    <property type="entry name" value="Fibronectin type III"/>
    <property type="match status" value="3"/>
</dbReference>
<reference evidence="6" key="1">
    <citation type="submission" date="2025-08" db="UniProtKB">
        <authorList>
            <consortium name="Ensembl"/>
        </authorList>
    </citation>
    <scope>IDENTIFICATION</scope>
</reference>
<dbReference type="Ensembl" id="ENSSDUT00000032229.1">
    <property type="protein sequence ID" value="ENSSDUP00000031684.1"/>
    <property type="gene ID" value="ENSSDUG00000022771.1"/>
</dbReference>
<dbReference type="Pfam" id="PF17971">
    <property type="entry name" value="LIFR_D2"/>
    <property type="match status" value="1"/>
</dbReference>
<feature type="transmembrane region" description="Helical" evidence="3">
    <location>
        <begin position="702"/>
        <end position="721"/>
    </location>
</feature>
<evidence type="ECO:0000313" key="6">
    <source>
        <dbReference type="Ensembl" id="ENSSDUP00000031684.1"/>
    </source>
</evidence>
<evidence type="ECO:0000256" key="2">
    <source>
        <dbReference type="SAM" id="MobiDB-lite"/>
    </source>
</evidence>
<dbReference type="PROSITE" id="PS50853">
    <property type="entry name" value="FN3"/>
    <property type="match status" value="1"/>
</dbReference>
<keyword evidence="4" id="KW-0732">Signal</keyword>
<feature type="signal peptide" evidence="4">
    <location>
        <begin position="1"/>
        <end position="20"/>
    </location>
</feature>
<keyword evidence="1" id="KW-0677">Repeat</keyword>
<keyword evidence="7" id="KW-1185">Reference proteome</keyword>
<evidence type="ECO:0000259" key="5">
    <source>
        <dbReference type="PROSITE" id="PS50853"/>
    </source>
</evidence>
<dbReference type="Pfam" id="PF25552">
    <property type="entry name" value="LIFR_D4"/>
    <property type="match status" value="1"/>
</dbReference>
<accession>A0A3B4VMB0</accession>
<dbReference type="SMART" id="SM00060">
    <property type="entry name" value="FN3"/>
    <property type="match status" value="3"/>
</dbReference>
<keyword evidence="3" id="KW-0812">Transmembrane</keyword>